<dbReference type="CDD" id="cd13329">
    <property type="entry name" value="PH_RhoGEF"/>
    <property type="match status" value="1"/>
</dbReference>
<dbReference type="Gene3D" id="2.30.29.30">
    <property type="entry name" value="Pleckstrin-homology domain (PH domain)/Phosphotyrosine-binding domain (PTB)"/>
    <property type="match status" value="1"/>
</dbReference>
<evidence type="ECO:0000259" key="3">
    <source>
        <dbReference type="PROSITE" id="PS50003"/>
    </source>
</evidence>
<name>A0A1B6G8L5_9HEMI</name>
<gene>
    <name evidence="4" type="ORF">g.29407</name>
</gene>
<reference evidence="4" key="1">
    <citation type="submission" date="2015-11" db="EMBL/GenBank/DDBJ databases">
        <title>De novo transcriptome assembly of four potential Pierce s Disease insect vectors from Arizona vineyards.</title>
        <authorList>
            <person name="Tassone E.E."/>
        </authorList>
    </citation>
    <scope>NUCLEOTIDE SEQUENCE</scope>
</reference>
<dbReference type="InterPro" id="IPR011993">
    <property type="entry name" value="PH-like_dom_sf"/>
</dbReference>
<dbReference type="GO" id="GO:0007186">
    <property type="term" value="P:G protein-coupled receptor signaling pathway"/>
    <property type="evidence" value="ECO:0007669"/>
    <property type="project" value="TreeGrafter"/>
</dbReference>
<dbReference type="GO" id="GO:0005085">
    <property type="term" value="F:guanyl-nucleotide exchange factor activity"/>
    <property type="evidence" value="ECO:0007669"/>
    <property type="project" value="TreeGrafter"/>
</dbReference>
<dbReference type="GO" id="GO:0005737">
    <property type="term" value="C:cytoplasm"/>
    <property type="evidence" value="ECO:0007669"/>
    <property type="project" value="TreeGrafter"/>
</dbReference>
<dbReference type="PROSITE" id="PS50003">
    <property type="entry name" value="PH_DOMAIN"/>
    <property type="match status" value="1"/>
</dbReference>
<dbReference type="InterPro" id="IPR001849">
    <property type="entry name" value="PH_domain"/>
</dbReference>
<dbReference type="SUPFAM" id="SSF50729">
    <property type="entry name" value="PH domain-like"/>
    <property type="match status" value="1"/>
</dbReference>
<feature type="compositionally biased region" description="Low complexity" evidence="2">
    <location>
        <begin position="238"/>
        <end position="250"/>
    </location>
</feature>
<dbReference type="PANTHER" id="PTHR45872">
    <property type="entry name" value="RHO GUANINE NUCLEOTIDE EXCHANGE FACTOR 2, ISOFORM D"/>
    <property type="match status" value="1"/>
</dbReference>
<keyword evidence="1" id="KW-0175">Coiled coil</keyword>
<protein>
    <recommendedName>
        <fullName evidence="3">PH domain-containing protein</fullName>
    </recommendedName>
</protein>
<dbReference type="AlphaFoldDB" id="A0A1B6G8L5"/>
<feature type="domain" description="PH" evidence="3">
    <location>
        <begin position="71"/>
        <end position="175"/>
    </location>
</feature>
<feature type="non-terminal residue" evidence="4">
    <location>
        <position position="1"/>
    </location>
</feature>
<dbReference type="PANTHER" id="PTHR45872:SF2">
    <property type="entry name" value="RHO GUANINE NUCLEOTIDE EXCHANGE FACTOR 2, ISOFORM D"/>
    <property type="match status" value="1"/>
</dbReference>
<dbReference type="SMART" id="SM00233">
    <property type="entry name" value="PH"/>
    <property type="match status" value="1"/>
</dbReference>
<evidence type="ECO:0000256" key="2">
    <source>
        <dbReference type="SAM" id="MobiDB-lite"/>
    </source>
</evidence>
<sequence length="517" mass="57336">PQCHRLCTCPGSSVAEERSREILNYVNMAVKEAEDQHRLADIQRRLDKAPFDKADHPLASEFKNLDLTRHRLIYEGPLNWRIANRPKLIDLHVLLLEDVIILLQKQDDKYVLKFYSSTFSPVIKVSTVIVRPNAVDKKALFLVNTAQNGAQIYDLVATSSSEKRVWFKHISDAAEAYKTRDGKHRRQDTAAHEDNLSHDKTKDLEDSTTSGSDLLSPPRANGAEDSPTTPTPLLSGESTPHASPSSTTPLPDTPEPIVRKMGEGLSPSPVRRVAEPLRQTTAENSLIEPTEVLVCQSPVLTAEPVLTPLEKLRRTDEVIREALEEKKRLVADILRVPRDDYDNIAELAAEPSGDKEAAEILLAAVTQANKLWSVVNEALRVTEEEAVSASASAGPDGTRHRYPGVPAHQLHHISSTLNSQLSMLLNVMTARDEERERLRQEVQRSREQLHAMYERQPADCPHDPIDIDAACAGMSKHVCSIEEPETATTHVPTTPEVFVDALSGEAETQLETAAEAE</sequence>
<organism evidence="4">
    <name type="scientific">Cuerna arida</name>
    <dbReference type="NCBI Taxonomy" id="1464854"/>
    <lineage>
        <taxon>Eukaryota</taxon>
        <taxon>Metazoa</taxon>
        <taxon>Ecdysozoa</taxon>
        <taxon>Arthropoda</taxon>
        <taxon>Hexapoda</taxon>
        <taxon>Insecta</taxon>
        <taxon>Pterygota</taxon>
        <taxon>Neoptera</taxon>
        <taxon>Paraneoptera</taxon>
        <taxon>Hemiptera</taxon>
        <taxon>Auchenorrhyncha</taxon>
        <taxon>Membracoidea</taxon>
        <taxon>Cicadellidae</taxon>
        <taxon>Cicadellinae</taxon>
        <taxon>Proconiini</taxon>
        <taxon>Cuerna</taxon>
    </lineage>
</organism>
<dbReference type="EMBL" id="GECZ01010971">
    <property type="protein sequence ID" value="JAS58798.1"/>
    <property type="molecule type" value="Transcribed_RNA"/>
</dbReference>
<proteinExistence type="predicted"/>
<evidence type="ECO:0000256" key="1">
    <source>
        <dbReference type="SAM" id="Coils"/>
    </source>
</evidence>
<feature type="coiled-coil region" evidence="1">
    <location>
        <begin position="428"/>
        <end position="455"/>
    </location>
</feature>
<evidence type="ECO:0000313" key="4">
    <source>
        <dbReference type="EMBL" id="JAS58798.1"/>
    </source>
</evidence>
<accession>A0A1B6G8L5</accession>
<dbReference type="InterPro" id="IPR041020">
    <property type="entry name" value="PH_16"/>
</dbReference>
<feature type="region of interest" description="Disordered" evidence="2">
    <location>
        <begin position="177"/>
        <end position="269"/>
    </location>
</feature>
<dbReference type="Pfam" id="PF17838">
    <property type="entry name" value="PH_16"/>
    <property type="match status" value="1"/>
</dbReference>
<feature type="compositionally biased region" description="Basic and acidic residues" evidence="2">
    <location>
        <begin position="187"/>
        <end position="205"/>
    </location>
</feature>
<dbReference type="GO" id="GO:0001664">
    <property type="term" value="F:G protein-coupled receptor binding"/>
    <property type="evidence" value="ECO:0007669"/>
    <property type="project" value="TreeGrafter"/>
</dbReference>